<organism evidence="2 3">
    <name type="scientific">Callosobruchus maculatus</name>
    <name type="common">Southern cowpea weevil</name>
    <name type="synonym">Pulse bruchid</name>
    <dbReference type="NCBI Taxonomy" id="64391"/>
    <lineage>
        <taxon>Eukaryota</taxon>
        <taxon>Metazoa</taxon>
        <taxon>Ecdysozoa</taxon>
        <taxon>Arthropoda</taxon>
        <taxon>Hexapoda</taxon>
        <taxon>Insecta</taxon>
        <taxon>Pterygota</taxon>
        <taxon>Neoptera</taxon>
        <taxon>Endopterygota</taxon>
        <taxon>Coleoptera</taxon>
        <taxon>Polyphaga</taxon>
        <taxon>Cucujiformia</taxon>
        <taxon>Chrysomeloidea</taxon>
        <taxon>Chrysomelidae</taxon>
        <taxon>Bruchinae</taxon>
        <taxon>Bruchini</taxon>
        <taxon>Callosobruchus</taxon>
    </lineage>
</organism>
<dbReference type="EMBL" id="CAACVG010014358">
    <property type="protein sequence ID" value="VEN63059.1"/>
    <property type="molecule type" value="Genomic_DNA"/>
</dbReference>
<accession>A0A653DS68</accession>
<gene>
    <name evidence="2" type="ORF">CALMAC_LOCUS20001</name>
</gene>
<name>A0A653DS68_CALMS</name>
<feature type="region of interest" description="Disordered" evidence="1">
    <location>
        <begin position="21"/>
        <end position="41"/>
    </location>
</feature>
<keyword evidence="3" id="KW-1185">Reference proteome</keyword>
<proteinExistence type="predicted"/>
<protein>
    <submittedName>
        <fullName evidence="2">Uncharacterized protein</fullName>
    </submittedName>
</protein>
<dbReference type="Proteomes" id="UP000410492">
    <property type="component" value="Unassembled WGS sequence"/>
</dbReference>
<dbReference type="AlphaFoldDB" id="A0A653DS68"/>
<evidence type="ECO:0000313" key="2">
    <source>
        <dbReference type="EMBL" id="VEN63059.1"/>
    </source>
</evidence>
<sequence length="67" mass="7657">MWVGELGEYAVIDNMLVPRASLPRTNAGGNEAEPGRKEGRKGKLWRKKFFRSRSWQIQSSNGIIPRQ</sequence>
<evidence type="ECO:0000313" key="3">
    <source>
        <dbReference type="Proteomes" id="UP000410492"/>
    </source>
</evidence>
<evidence type="ECO:0000256" key="1">
    <source>
        <dbReference type="SAM" id="MobiDB-lite"/>
    </source>
</evidence>
<reference evidence="2 3" key="1">
    <citation type="submission" date="2019-01" db="EMBL/GenBank/DDBJ databases">
        <authorList>
            <person name="Sayadi A."/>
        </authorList>
    </citation>
    <scope>NUCLEOTIDE SEQUENCE [LARGE SCALE GENOMIC DNA]</scope>
</reference>